<evidence type="ECO:0000313" key="2">
    <source>
        <dbReference type="EMBL" id="GMM34123.1"/>
    </source>
</evidence>
<dbReference type="InterPro" id="IPR006674">
    <property type="entry name" value="HD_domain"/>
</dbReference>
<dbReference type="SMART" id="SM00471">
    <property type="entry name" value="HDc"/>
    <property type="match status" value="1"/>
</dbReference>
<dbReference type="PANTHER" id="PTHR33594">
    <property type="entry name" value="SUPERFAMILY HYDROLASE, PUTATIVE (AFU_ORTHOLOGUE AFUA_1G03035)-RELATED"/>
    <property type="match status" value="1"/>
</dbReference>
<dbReference type="PANTHER" id="PTHR33594:SF1">
    <property type="entry name" value="HD_PDEASE DOMAIN-CONTAINING PROTEIN"/>
    <property type="match status" value="1"/>
</dbReference>
<evidence type="ECO:0000259" key="1">
    <source>
        <dbReference type="SMART" id="SM00471"/>
    </source>
</evidence>
<dbReference type="SUPFAM" id="SSF109604">
    <property type="entry name" value="HD-domain/PDEase-like"/>
    <property type="match status" value="1"/>
</dbReference>
<dbReference type="CDD" id="cd00077">
    <property type="entry name" value="HDc"/>
    <property type="match status" value="1"/>
</dbReference>
<feature type="domain" description="HD/PDEase" evidence="1">
    <location>
        <begin position="28"/>
        <end position="155"/>
    </location>
</feature>
<dbReference type="RefSeq" id="XP_064851123.1">
    <property type="nucleotide sequence ID" value="XM_064995051.1"/>
</dbReference>
<dbReference type="Gene3D" id="1.10.3210.50">
    <property type="match status" value="1"/>
</dbReference>
<dbReference type="GeneID" id="90072102"/>
<protein>
    <recommendedName>
        <fullName evidence="1">HD/PDEase domain-containing protein</fullName>
    </recommendedName>
</protein>
<gene>
    <name evidence="2" type="ORF">DASC09_014480</name>
</gene>
<dbReference type="Proteomes" id="UP001360560">
    <property type="component" value="Unassembled WGS sequence"/>
</dbReference>
<dbReference type="EMBL" id="BTFZ01000002">
    <property type="protein sequence ID" value="GMM34123.1"/>
    <property type="molecule type" value="Genomic_DNA"/>
</dbReference>
<keyword evidence="3" id="KW-1185">Reference proteome</keyword>
<comment type="caution">
    <text evidence="2">The sequence shown here is derived from an EMBL/GenBank/DDBJ whole genome shotgun (WGS) entry which is preliminary data.</text>
</comment>
<dbReference type="Pfam" id="PF01966">
    <property type="entry name" value="HD"/>
    <property type="match status" value="1"/>
</dbReference>
<proteinExistence type="predicted"/>
<organism evidence="2 3">
    <name type="scientific">Saccharomycopsis crataegensis</name>
    <dbReference type="NCBI Taxonomy" id="43959"/>
    <lineage>
        <taxon>Eukaryota</taxon>
        <taxon>Fungi</taxon>
        <taxon>Dikarya</taxon>
        <taxon>Ascomycota</taxon>
        <taxon>Saccharomycotina</taxon>
        <taxon>Saccharomycetes</taxon>
        <taxon>Saccharomycopsidaceae</taxon>
        <taxon>Saccharomycopsis</taxon>
    </lineage>
</organism>
<dbReference type="InterPro" id="IPR003607">
    <property type="entry name" value="HD/PDEase_dom"/>
</dbReference>
<evidence type="ECO:0000313" key="3">
    <source>
        <dbReference type="Proteomes" id="UP001360560"/>
    </source>
</evidence>
<dbReference type="AlphaFoldDB" id="A0AAV5QJ00"/>
<name>A0AAV5QJ00_9ASCO</name>
<reference evidence="2 3" key="1">
    <citation type="journal article" date="2023" name="Elife">
        <title>Identification of key yeast species and microbe-microbe interactions impacting larval growth of Drosophila in the wild.</title>
        <authorList>
            <person name="Mure A."/>
            <person name="Sugiura Y."/>
            <person name="Maeda R."/>
            <person name="Honda K."/>
            <person name="Sakurai N."/>
            <person name="Takahashi Y."/>
            <person name="Watada M."/>
            <person name="Katoh T."/>
            <person name="Gotoh A."/>
            <person name="Gotoh Y."/>
            <person name="Taniguchi I."/>
            <person name="Nakamura K."/>
            <person name="Hayashi T."/>
            <person name="Katayama T."/>
            <person name="Uemura T."/>
            <person name="Hattori Y."/>
        </authorList>
    </citation>
    <scope>NUCLEOTIDE SEQUENCE [LARGE SCALE GENOMIC DNA]</scope>
    <source>
        <strain evidence="2 3">SC-9</strain>
    </source>
</reference>
<accession>A0AAV5QJ00</accession>
<sequence length="248" mass="28684">MAPIDAEKYSNIVQKIESIVKEHCEHLDSAHDWDHVKRVRQLALRLYRDTCSNGYLEEELQMVELIALLHDVGDFKFGFDQEKILDEILTPLVDEATKQHIKNEVSLISWRKSLKSEKDKENHPETVESKLQLHDFVSDADRLDAMGNIGIARCFSYGGSRHSKLYDLSVDPDLNLTKESYNAQTEILQDGKVLASKSKNNSLNHFYEKLFKLKDSLKTDKGKEMGIKRHERLQCFVKEFLEEVNCES</sequence>